<evidence type="ECO:0000256" key="1">
    <source>
        <dbReference type="SAM" id="MobiDB-lite"/>
    </source>
</evidence>
<organism evidence="2 3">
    <name type="scientific">Pseudofrankia asymbiotica</name>
    <dbReference type="NCBI Taxonomy" id="1834516"/>
    <lineage>
        <taxon>Bacteria</taxon>
        <taxon>Bacillati</taxon>
        <taxon>Actinomycetota</taxon>
        <taxon>Actinomycetes</taxon>
        <taxon>Frankiales</taxon>
        <taxon>Frankiaceae</taxon>
        <taxon>Pseudofrankia</taxon>
    </lineage>
</organism>
<reference evidence="3" key="1">
    <citation type="submission" date="2016-10" db="EMBL/GenBank/DDBJ databases">
        <title>Frankia sp. NRRL B-16386 Genome sequencing.</title>
        <authorList>
            <person name="Ghodhbane-Gtari F."/>
            <person name="Swanson E."/>
            <person name="Gueddou A."/>
            <person name="Hezbri K."/>
            <person name="Ktari K."/>
            <person name="Nouioui I."/>
            <person name="Morris K."/>
            <person name="Simpson S."/>
            <person name="Abebe-Akele F."/>
            <person name="Thomas K."/>
            <person name="Gtari M."/>
            <person name="Tisa L.S."/>
        </authorList>
    </citation>
    <scope>NUCLEOTIDE SEQUENCE [LARGE SCALE GENOMIC DNA]</scope>
    <source>
        <strain evidence="3">NRRL B-16386</strain>
    </source>
</reference>
<feature type="compositionally biased region" description="Polar residues" evidence="1">
    <location>
        <begin position="52"/>
        <end position="64"/>
    </location>
</feature>
<gene>
    <name evidence="2" type="ORF">BL253_36500</name>
</gene>
<dbReference type="EMBL" id="MOMC01000117">
    <property type="protein sequence ID" value="ONH22172.1"/>
    <property type="molecule type" value="Genomic_DNA"/>
</dbReference>
<dbReference type="Proteomes" id="UP000188929">
    <property type="component" value="Unassembled WGS sequence"/>
</dbReference>
<comment type="caution">
    <text evidence="2">The sequence shown here is derived from an EMBL/GenBank/DDBJ whole genome shotgun (WGS) entry which is preliminary data.</text>
</comment>
<evidence type="ECO:0000313" key="2">
    <source>
        <dbReference type="EMBL" id="ONH22172.1"/>
    </source>
</evidence>
<evidence type="ECO:0000313" key="3">
    <source>
        <dbReference type="Proteomes" id="UP000188929"/>
    </source>
</evidence>
<keyword evidence="3" id="KW-1185">Reference proteome</keyword>
<dbReference type="AlphaFoldDB" id="A0A1V2HZC9"/>
<accession>A0A1V2HZC9</accession>
<sequence>MHAANVLVAAGRALFEVGHRAVQRSGRQHRVGGRELVTVGDRDIRQGQHEFTASEQDVSGCQNHEASEVSGGVMSPAVADSCVEMLTHR</sequence>
<protein>
    <submittedName>
        <fullName evidence="2">Uncharacterized protein</fullName>
    </submittedName>
</protein>
<proteinExistence type="predicted"/>
<name>A0A1V2HZC9_9ACTN</name>
<feature type="region of interest" description="Disordered" evidence="1">
    <location>
        <begin position="52"/>
        <end position="72"/>
    </location>
</feature>